<evidence type="ECO:0000313" key="14">
    <source>
        <dbReference type="EMBL" id="MPV85750.1"/>
    </source>
</evidence>
<dbReference type="GO" id="GO:0006605">
    <property type="term" value="P:protein targeting"/>
    <property type="evidence" value="ECO:0007669"/>
    <property type="project" value="UniProtKB-UniRule"/>
</dbReference>
<dbReference type="RefSeq" id="WP_152809283.1">
    <property type="nucleotide sequence ID" value="NZ_WHNW01000002.1"/>
</dbReference>
<keyword evidence="15" id="KW-1185">Reference proteome</keyword>
<keyword evidence="7 10" id="KW-0811">Translocation</keyword>
<comment type="subcellular location">
    <subcellularLocation>
        <location evidence="10">Cell membrane</location>
        <topology evidence="10">Multi-pass membrane protein</topology>
    </subcellularLocation>
    <subcellularLocation>
        <location evidence="1 12">Membrane</location>
        <topology evidence="1 12">Multi-pass membrane protein</topology>
    </subcellularLocation>
</comment>
<comment type="caution">
    <text evidence="14">The sequence shown here is derived from an EMBL/GenBank/DDBJ whole genome shotgun (WGS) entry which is preliminary data.</text>
</comment>
<name>A0A6N7EW16_9GAMM</name>
<evidence type="ECO:0000256" key="11">
    <source>
        <dbReference type="RuleBase" id="RU000537"/>
    </source>
</evidence>
<comment type="function">
    <text evidence="10 11">The central subunit of the protein translocation channel SecYEG. Consists of two halves formed by TMs 1-5 and 6-10. These two domains form a lateral gate at the front which open onto the bilayer between TMs 2 and 7, and are clamped together by SecE at the back. The channel is closed by both a pore ring composed of hydrophobic SecY resides and a short helix (helix 2A) on the extracellular side of the membrane which forms a plug. The plug probably moves laterally to allow the channel to open. The ring and the pore may move independently.</text>
</comment>
<dbReference type="SUPFAM" id="SSF103491">
    <property type="entry name" value="Preprotein translocase SecY subunit"/>
    <property type="match status" value="1"/>
</dbReference>
<evidence type="ECO:0000256" key="6">
    <source>
        <dbReference type="ARBA" id="ARBA00022989"/>
    </source>
</evidence>
<feature type="transmembrane region" description="Helical" evidence="10">
    <location>
        <begin position="121"/>
        <end position="142"/>
    </location>
</feature>
<evidence type="ECO:0000256" key="1">
    <source>
        <dbReference type="ARBA" id="ARBA00004141"/>
    </source>
</evidence>
<feature type="transmembrane region" description="Helical" evidence="10">
    <location>
        <begin position="266"/>
        <end position="289"/>
    </location>
</feature>
<feature type="transmembrane region" description="Helical" evidence="10">
    <location>
        <begin position="377"/>
        <end position="397"/>
    </location>
</feature>
<evidence type="ECO:0000256" key="3">
    <source>
        <dbReference type="ARBA" id="ARBA00022448"/>
    </source>
</evidence>
<evidence type="ECO:0000256" key="4">
    <source>
        <dbReference type="ARBA" id="ARBA00022692"/>
    </source>
</evidence>
<dbReference type="GO" id="GO:0043952">
    <property type="term" value="P:protein transport by the Sec complex"/>
    <property type="evidence" value="ECO:0007669"/>
    <property type="project" value="UniProtKB-UniRule"/>
</dbReference>
<feature type="transmembrane region" description="Helical" evidence="10">
    <location>
        <begin position="148"/>
        <end position="170"/>
    </location>
</feature>
<dbReference type="PANTHER" id="PTHR10906">
    <property type="entry name" value="SECY/SEC61-ALPHA FAMILY MEMBER"/>
    <property type="match status" value="1"/>
</dbReference>
<feature type="transmembrane region" description="Helical" evidence="10">
    <location>
        <begin position="182"/>
        <end position="202"/>
    </location>
</feature>
<dbReference type="FunCoup" id="A0A6N7EW16">
    <property type="interactions" value="441"/>
</dbReference>
<dbReference type="EMBL" id="WHNW01000002">
    <property type="protein sequence ID" value="MPV85750.1"/>
    <property type="molecule type" value="Genomic_DNA"/>
</dbReference>
<evidence type="ECO:0000256" key="8">
    <source>
        <dbReference type="ARBA" id="ARBA00023136"/>
    </source>
</evidence>
<comment type="subunit">
    <text evidence="10">Component of the Sec protein translocase complex. Heterotrimer consisting of SecY, SecE and SecG subunits. The heterotrimers can form oligomers, although 1 heterotrimer is thought to be able to translocate proteins. Interacts with the ribosome. Interacts with SecDF, and other proteins may be involved. Interacts with SecA.</text>
</comment>
<dbReference type="AlphaFoldDB" id="A0A6N7EW16"/>
<dbReference type="InParanoid" id="A0A6N7EW16"/>
<dbReference type="InterPro" id="IPR023201">
    <property type="entry name" value="SecY_dom_sf"/>
</dbReference>
<dbReference type="InterPro" id="IPR030659">
    <property type="entry name" value="SecY_CS"/>
</dbReference>
<evidence type="ECO:0000256" key="12">
    <source>
        <dbReference type="RuleBase" id="RU003484"/>
    </source>
</evidence>
<dbReference type="GO" id="GO:0005886">
    <property type="term" value="C:plasma membrane"/>
    <property type="evidence" value="ECO:0007669"/>
    <property type="project" value="UniProtKB-SubCell"/>
</dbReference>
<dbReference type="NCBIfam" id="TIGR00967">
    <property type="entry name" value="3a0501s007"/>
    <property type="match status" value="1"/>
</dbReference>
<proteinExistence type="inferred from homology"/>
<dbReference type="HAMAP" id="MF_01465">
    <property type="entry name" value="SecY"/>
    <property type="match status" value="1"/>
</dbReference>
<reference evidence="14 15" key="1">
    <citation type="submission" date="2019-10" db="EMBL/GenBank/DDBJ databases">
        <title>Cardiobacteriales fam. a chemoheterotrophic member of the order Cardiobacteriales, and proposal of Cardiobacteriales fam. nov.</title>
        <authorList>
            <person name="Wang C."/>
        </authorList>
    </citation>
    <scope>NUCLEOTIDE SEQUENCE [LARGE SCALE GENOMIC DNA]</scope>
    <source>
        <strain evidence="14 15">ML27</strain>
    </source>
</reference>
<comment type="similarity">
    <text evidence="2 10 13">Belongs to the SecY/SEC61-alpha family.</text>
</comment>
<keyword evidence="4 10" id="KW-0812">Transmembrane</keyword>
<dbReference type="Gene3D" id="1.10.3370.10">
    <property type="entry name" value="SecY subunit domain"/>
    <property type="match status" value="1"/>
</dbReference>
<feature type="transmembrane region" description="Helical" evidence="10">
    <location>
        <begin position="320"/>
        <end position="341"/>
    </location>
</feature>
<gene>
    <name evidence="10 14" type="primary">secY</name>
    <name evidence="14" type="ORF">GCU85_03220</name>
</gene>
<evidence type="ECO:0000256" key="10">
    <source>
        <dbReference type="HAMAP-Rule" id="MF_01465"/>
    </source>
</evidence>
<evidence type="ECO:0000256" key="2">
    <source>
        <dbReference type="ARBA" id="ARBA00005751"/>
    </source>
</evidence>
<accession>A0A6N7EW16</accession>
<keyword evidence="8 10" id="KW-0472">Membrane</keyword>
<keyword evidence="6 10" id="KW-1133">Transmembrane helix</keyword>
<feature type="transmembrane region" description="Helical" evidence="10">
    <location>
        <begin position="77"/>
        <end position="100"/>
    </location>
</feature>
<sequence>MSKAKLGQRPGQKTGLGSELGQRLLFVIAAIIIYRLGTYIPIPGMNMADIQDAINNRDAGDLSAFANLFSGGAIERMSIFALGVMPYISASIVIQLLSHMPGKLKDLRQSGTQGRRKILQYTRYLTLAVAFFQGVALCLAFQERALYAGPAFWLVGGFTFACGAMFLMWLGEQINERGIGNGISILILAGIVASMPSVFGGLVSSAKSGDVSTALVLAIFAIIVALFVVIVFVETSQRRIPIHYARQQTGMAMGQNAPYLPLKVNLAGVIPVIFATAIIILIGAVLSFMSNLDVLNEGLGGSFTRYMGLATAKMQSGQPIYILIFGLLIVAFTFFYTGLVFENKELADDLKKSGAFIQGVRPGKATADYIDHVQSRLTMVGAIYLAGVVLLPEVFNMNQSNSVLLQFGGASILIIVVVIMDLVQKIQAMRMSTQYESLMKKSHLGRKRT</sequence>
<evidence type="ECO:0000256" key="9">
    <source>
        <dbReference type="ARBA" id="ARBA00039733"/>
    </source>
</evidence>
<evidence type="ECO:0000256" key="13">
    <source>
        <dbReference type="RuleBase" id="RU004349"/>
    </source>
</evidence>
<feature type="transmembrane region" description="Helical" evidence="10">
    <location>
        <begin position="20"/>
        <end position="37"/>
    </location>
</feature>
<keyword evidence="10" id="KW-1003">Cell membrane</keyword>
<evidence type="ECO:0000256" key="7">
    <source>
        <dbReference type="ARBA" id="ARBA00023010"/>
    </source>
</evidence>
<protein>
    <recommendedName>
        <fullName evidence="9 10">Protein translocase subunit SecY</fullName>
    </recommendedName>
</protein>
<dbReference type="InterPro" id="IPR026593">
    <property type="entry name" value="SecY"/>
</dbReference>
<organism evidence="14 15">
    <name type="scientific">Ostreibacterium oceani</name>
    <dbReference type="NCBI Taxonomy" id="2654998"/>
    <lineage>
        <taxon>Bacteria</taxon>
        <taxon>Pseudomonadati</taxon>
        <taxon>Pseudomonadota</taxon>
        <taxon>Gammaproteobacteria</taxon>
        <taxon>Cardiobacteriales</taxon>
        <taxon>Ostreibacteriaceae</taxon>
        <taxon>Ostreibacterium</taxon>
    </lineage>
</organism>
<dbReference type="PIRSF" id="PIRSF004557">
    <property type="entry name" value="SecY"/>
    <property type="match status" value="1"/>
</dbReference>
<evidence type="ECO:0000256" key="5">
    <source>
        <dbReference type="ARBA" id="ARBA00022927"/>
    </source>
</evidence>
<dbReference type="InterPro" id="IPR002208">
    <property type="entry name" value="SecY/SEC61-alpha"/>
</dbReference>
<dbReference type="PROSITE" id="PS00755">
    <property type="entry name" value="SECY_1"/>
    <property type="match status" value="1"/>
</dbReference>
<dbReference type="Pfam" id="PF00344">
    <property type="entry name" value="SecY"/>
    <property type="match status" value="1"/>
</dbReference>
<evidence type="ECO:0000313" key="15">
    <source>
        <dbReference type="Proteomes" id="UP000471298"/>
    </source>
</evidence>
<feature type="transmembrane region" description="Helical" evidence="10">
    <location>
        <begin position="214"/>
        <end position="233"/>
    </location>
</feature>
<dbReference type="FunFam" id="1.10.3370.10:FF:000001">
    <property type="entry name" value="Preprotein translocase subunit SecY"/>
    <property type="match status" value="1"/>
</dbReference>
<keyword evidence="5 10" id="KW-0653">Protein transport</keyword>
<dbReference type="GO" id="GO:0065002">
    <property type="term" value="P:intracellular protein transmembrane transport"/>
    <property type="evidence" value="ECO:0007669"/>
    <property type="project" value="UniProtKB-UniRule"/>
</dbReference>
<dbReference type="PRINTS" id="PR00303">
    <property type="entry name" value="SECYTRNLCASE"/>
</dbReference>
<dbReference type="PROSITE" id="PS00756">
    <property type="entry name" value="SECY_2"/>
    <property type="match status" value="1"/>
</dbReference>
<feature type="transmembrane region" description="Helical" evidence="10">
    <location>
        <begin position="403"/>
        <end position="423"/>
    </location>
</feature>
<dbReference type="Proteomes" id="UP000471298">
    <property type="component" value="Unassembled WGS sequence"/>
</dbReference>
<keyword evidence="3 10" id="KW-0813">Transport</keyword>